<keyword evidence="4 6" id="KW-0832">Ubl conjugation</keyword>
<feature type="domain" description="Autophagy protein ATG5 UblB" evidence="8">
    <location>
        <begin position="220"/>
        <end position="300"/>
    </location>
</feature>
<comment type="similarity">
    <text evidence="2 6">Belongs to the ATG5 family.</text>
</comment>
<dbReference type="InterPro" id="IPR007239">
    <property type="entry name" value="Atg5"/>
</dbReference>
<dbReference type="Gene3D" id="3.10.20.90">
    <property type="entry name" value="Phosphatidylinositol 3-kinase Catalytic Subunit, Chain A, domain 1"/>
    <property type="match status" value="1"/>
</dbReference>
<dbReference type="GO" id="GO:0000422">
    <property type="term" value="P:autophagy of mitochondrion"/>
    <property type="evidence" value="ECO:0007669"/>
    <property type="project" value="TreeGrafter"/>
</dbReference>
<dbReference type="GO" id="GO:0019776">
    <property type="term" value="F:Atg8-family ligase activity"/>
    <property type="evidence" value="ECO:0007669"/>
    <property type="project" value="TreeGrafter"/>
</dbReference>
<dbReference type="GO" id="GO:0044233">
    <property type="term" value="C:mitochondria-associated endoplasmic reticulum membrane contact site"/>
    <property type="evidence" value="ECO:0007669"/>
    <property type="project" value="TreeGrafter"/>
</dbReference>
<evidence type="ECO:0000313" key="11">
    <source>
        <dbReference type="Proteomes" id="UP001320245"/>
    </source>
</evidence>
<dbReference type="GO" id="GO:0006995">
    <property type="term" value="P:cellular response to nitrogen starvation"/>
    <property type="evidence" value="ECO:0007669"/>
    <property type="project" value="TreeGrafter"/>
</dbReference>
<name>A0AAN9UNU1_9PEZI</name>
<evidence type="ECO:0000259" key="8">
    <source>
        <dbReference type="Pfam" id="PF04106"/>
    </source>
</evidence>
<dbReference type="Gene3D" id="1.10.246.190">
    <property type="entry name" value="Autophagy protein Apg5, helix rich domain"/>
    <property type="match status" value="1"/>
</dbReference>
<dbReference type="InterPro" id="IPR042526">
    <property type="entry name" value="Atg5_HR"/>
</dbReference>
<evidence type="ECO:0000259" key="9">
    <source>
        <dbReference type="Pfam" id="PF20637"/>
    </source>
</evidence>
<dbReference type="Proteomes" id="UP001320245">
    <property type="component" value="Unassembled WGS sequence"/>
</dbReference>
<evidence type="ECO:0000256" key="6">
    <source>
        <dbReference type="RuleBase" id="RU361202"/>
    </source>
</evidence>
<keyword evidence="6" id="KW-0472">Membrane</keyword>
<dbReference type="Pfam" id="PF04106">
    <property type="entry name" value="ATG5_UblB"/>
    <property type="match status" value="1"/>
</dbReference>
<dbReference type="InterPro" id="IPR048318">
    <property type="entry name" value="ATG5_UblB"/>
</dbReference>
<reference evidence="10 11" key="1">
    <citation type="journal article" date="2023" name="PLoS ONE">
        <title>Cytospora paraplurivora sp. nov. isolated from orchards with fruit tree decline syndrome in Ontario, Canada.</title>
        <authorList>
            <person name="Ilyukhin E."/>
            <person name="Nguyen H.D.T."/>
            <person name="Castle A.J."/>
            <person name="Ellouze W."/>
        </authorList>
    </citation>
    <scope>NUCLEOTIDE SEQUENCE [LARGE SCALE GENOMIC DNA]</scope>
    <source>
        <strain evidence="10 11">FDS-564</strain>
    </source>
</reference>
<comment type="caution">
    <text evidence="10">The sequence shown here is derived from an EMBL/GenBank/DDBJ whole genome shotgun (WGS) entry which is preliminary data.</text>
</comment>
<dbReference type="InterPro" id="IPR048940">
    <property type="entry name" value="ATG5_HBR"/>
</dbReference>
<dbReference type="GO" id="GO:0061908">
    <property type="term" value="C:phagophore"/>
    <property type="evidence" value="ECO:0007669"/>
    <property type="project" value="TreeGrafter"/>
</dbReference>
<sequence>MASSPSPSSPNLGQQQPSRPNVSIPQTLWDLRVPVFITHKAAPGLPFIASVPRFTYLAQLLPRLSAFFGVPCSSFHHEEVQLRNLAVGLLVDLYQPRLPWVLEVGDGDEWDIRDTFLNGVKEADFVRNGNSKQIMSLSKEHTTALWNAVQDTLRSSPVALGTPVPYQLHRGYRRVHSEGNMHVTTIAVLGRALSLMYIDDYTAFSKVNAHLLNPPTPLKHVPIRLYIPSSPPDAASGSAPGSFKTLGPALRSMLPSLFPSSRDPVLAQVILHGAPVPFSAPLEELMREAAYPDGWLCLIVVLL</sequence>
<dbReference type="EMBL" id="JAJSPL020000006">
    <property type="protein sequence ID" value="KAK7746513.1"/>
    <property type="molecule type" value="Genomic_DNA"/>
</dbReference>
<dbReference type="Pfam" id="PF20637">
    <property type="entry name" value="ATG5_HBR"/>
    <property type="match status" value="1"/>
</dbReference>
<feature type="domain" description="Autophagy protein ATG5 alpha-helical bundle region" evidence="9">
    <location>
        <begin position="111"/>
        <end position="151"/>
    </location>
</feature>
<dbReference type="GO" id="GO:0034045">
    <property type="term" value="C:phagophore assembly site membrane"/>
    <property type="evidence" value="ECO:0007669"/>
    <property type="project" value="UniProtKB-SubCell"/>
</dbReference>
<evidence type="ECO:0000256" key="1">
    <source>
        <dbReference type="ARBA" id="ARBA00004623"/>
    </source>
</evidence>
<gene>
    <name evidence="10" type="primary">atg5</name>
    <name evidence="10" type="ORF">SLS53_002472</name>
</gene>
<proteinExistence type="inferred from homology"/>
<keyword evidence="11" id="KW-1185">Reference proteome</keyword>
<organism evidence="10 11">
    <name type="scientific">Cytospora paraplurivora</name>
    <dbReference type="NCBI Taxonomy" id="2898453"/>
    <lineage>
        <taxon>Eukaryota</taxon>
        <taxon>Fungi</taxon>
        <taxon>Dikarya</taxon>
        <taxon>Ascomycota</taxon>
        <taxon>Pezizomycotina</taxon>
        <taxon>Sordariomycetes</taxon>
        <taxon>Sordariomycetidae</taxon>
        <taxon>Diaporthales</taxon>
        <taxon>Cytosporaceae</taxon>
        <taxon>Cytospora</taxon>
    </lineage>
</organism>
<dbReference type="PANTHER" id="PTHR13040">
    <property type="entry name" value="AUTOPHAGY PROTEIN 5"/>
    <property type="match status" value="1"/>
</dbReference>
<dbReference type="AlphaFoldDB" id="A0AAN9UNU1"/>
<evidence type="ECO:0000256" key="7">
    <source>
        <dbReference type="SAM" id="MobiDB-lite"/>
    </source>
</evidence>
<dbReference type="GO" id="GO:0034727">
    <property type="term" value="P:piecemeal microautophagy of the nucleus"/>
    <property type="evidence" value="ECO:0007669"/>
    <property type="project" value="TreeGrafter"/>
</dbReference>
<accession>A0AAN9UNU1</accession>
<keyword evidence="6" id="KW-0813">Transport</keyword>
<keyword evidence="5 6" id="KW-0072">Autophagy</keyword>
<dbReference type="PANTHER" id="PTHR13040:SF2">
    <property type="entry name" value="AUTOPHAGY PROTEIN 5"/>
    <property type="match status" value="1"/>
</dbReference>
<evidence type="ECO:0000313" key="10">
    <source>
        <dbReference type="EMBL" id="KAK7746513.1"/>
    </source>
</evidence>
<evidence type="ECO:0000256" key="5">
    <source>
        <dbReference type="ARBA" id="ARBA00023006"/>
    </source>
</evidence>
<evidence type="ECO:0000256" key="4">
    <source>
        <dbReference type="ARBA" id="ARBA00022843"/>
    </source>
</evidence>
<evidence type="ECO:0000256" key="2">
    <source>
        <dbReference type="ARBA" id="ARBA00006910"/>
    </source>
</evidence>
<comment type="subcellular location">
    <subcellularLocation>
        <location evidence="1 6">Preautophagosomal structure membrane</location>
        <topology evidence="1 6">Peripheral membrane protein</topology>
    </subcellularLocation>
</comment>
<dbReference type="GO" id="GO:0034274">
    <property type="term" value="C:Atg12-Atg5-Atg16 complex"/>
    <property type="evidence" value="ECO:0007669"/>
    <property type="project" value="TreeGrafter"/>
</dbReference>
<feature type="region of interest" description="Disordered" evidence="7">
    <location>
        <begin position="1"/>
        <end position="21"/>
    </location>
</feature>
<comment type="function">
    <text evidence="6">Involved in cytoplasm to vacuole transport (Cvt) and autophagic vesicle formation.</text>
</comment>
<comment type="subunit">
    <text evidence="6">Conjugated with ATG12.</text>
</comment>
<protein>
    <recommendedName>
        <fullName evidence="6">Autophagy protein 5</fullName>
    </recommendedName>
</protein>
<dbReference type="GO" id="GO:0005776">
    <property type="term" value="C:autophagosome"/>
    <property type="evidence" value="ECO:0007669"/>
    <property type="project" value="TreeGrafter"/>
</dbReference>
<evidence type="ECO:0000256" key="3">
    <source>
        <dbReference type="ARBA" id="ARBA00022499"/>
    </source>
</evidence>
<keyword evidence="3 6" id="KW-1017">Isopeptide bond</keyword>